<dbReference type="AlphaFoldDB" id="A0A645GFX1"/>
<comment type="caution">
    <text evidence="2">The sequence shown here is derived from an EMBL/GenBank/DDBJ whole genome shotgun (WGS) entry which is preliminary data.</text>
</comment>
<gene>
    <name evidence="2" type="ORF">SDC9_172348</name>
</gene>
<sequence length="156" mass="16975">MELHERNIAFCAVGVCREGPGKLDGGRLGGGQPGSIHRGRGVDHQHRRRVGRGYRGAHLLLGLYLEGNVEHVFRAGSRDGLFNFHLPAGCTYGGLNALRGNASRRVVKGMVDGVDAVLLNLSRAAGRQGADGQKAHHHQHRQQKRKVPLTFPCKHT</sequence>
<proteinExistence type="predicted"/>
<evidence type="ECO:0000256" key="1">
    <source>
        <dbReference type="SAM" id="MobiDB-lite"/>
    </source>
</evidence>
<reference evidence="2" key="1">
    <citation type="submission" date="2019-08" db="EMBL/GenBank/DDBJ databases">
        <authorList>
            <person name="Kucharzyk K."/>
            <person name="Murdoch R.W."/>
            <person name="Higgins S."/>
            <person name="Loffler F."/>
        </authorList>
    </citation>
    <scope>NUCLEOTIDE SEQUENCE</scope>
</reference>
<organism evidence="2">
    <name type="scientific">bioreactor metagenome</name>
    <dbReference type="NCBI Taxonomy" id="1076179"/>
    <lineage>
        <taxon>unclassified sequences</taxon>
        <taxon>metagenomes</taxon>
        <taxon>ecological metagenomes</taxon>
    </lineage>
</organism>
<feature type="region of interest" description="Disordered" evidence="1">
    <location>
        <begin position="128"/>
        <end position="156"/>
    </location>
</feature>
<evidence type="ECO:0000313" key="2">
    <source>
        <dbReference type="EMBL" id="MPN24942.1"/>
    </source>
</evidence>
<dbReference type="EMBL" id="VSSQ01073955">
    <property type="protein sequence ID" value="MPN24942.1"/>
    <property type="molecule type" value="Genomic_DNA"/>
</dbReference>
<name>A0A645GFX1_9ZZZZ</name>
<accession>A0A645GFX1</accession>
<protein>
    <submittedName>
        <fullName evidence="2">Uncharacterized protein</fullName>
    </submittedName>
</protein>
<feature type="compositionally biased region" description="Basic residues" evidence="1">
    <location>
        <begin position="135"/>
        <end position="147"/>
    </location>
</feature>